<accession>A0A511WQR3</accession>
<organism evidence="2 3">
    <name type="scientific">Halobacillus faecis</name>
    <dbReference type="NCBI Taxonomy" id="360184"/>
    <lineage>
        <taxon>Bacteria</taxon>
        <taxon>Bacillati</taxon>
        <taxon>Bacillota</taxon>
        <taxon>Bacilli</taxon>
        <taxon>Bacillales</taxon>
        <taxon>Bacillaceae</taxon>
        <taxon>Halobacillus</taxon>
    </lineage>
</organism>
<keyword evidence="1" id="KW-0472">Membrane</keyword>
<feature type="transmembrane region" description="Helical" evidence="1">
    <location>
        <begin position="62"/>
        <end position="82"/>
    </location>
</feature>
<gene>
    <name evidence="2" type="ORF">HFA01_10330</name>
</gene>
<keyword evidence="3" id="KW-1185">Reference proteome</keyword>
<feature type="transmembrane region" description="Helical" evidence="1">
    <location>
        <begin position="12"/>
        <end position="30"/>
    </location>
</feature>
<reference evidence="2 3" key="1">
    <citation type="submission" date="2019-07" db="EMBL/GenBank/DDBJ databases">
        <title>Whole genome shotgun sequence of Halobacillus faecis NBRC 103569.</title>
        <authorList>
            <person name="Hosoyama A."/>
            <person name="Uohara A."/>
            <person name="Ohji S."/>
            <person name="Ichikawa N."/>
        </authorList>
    </citation>
    <scope>NUCLEOTIDE SEQUENCE [LARGE SCALE GENOMIC DNA]</scope>
    <source>
        <strain evidence="2 3">NBRC 103569</strain>
    </source>
</reference>
<sequence>MTDEKKESKHTMWYLYAVVFYWLLYTVKIFYIEERWFDFVFYGLTIVGIALFAIIEFRKRKLIVSFMAFVLFFAYLFEFVPVPVP</sequence>
<keyword evidence="1" id="KW-0812">Transmembrane</keyword>
<protein>
    <submittedName>
        <fullName evidence="2">Uncharacterized protein</fullName>
    </submittedName>
</protein>
<evidence type="ECO:0000313" key="3">
    <source>
        <dbReference type="Proteomes" id="UP000321886"/>
    </source>
</evidence>
<proteinExistence type="predicted"/>
<dbReference type="RefSeq" id="WP_146813855.1">
    <property type="nucleotide sequence ID" value="NZ_BJYD01000006.1"/>
</dbReference>
<dbReference type="OrthoDB" id="2970132at2"/>
<dbReference type="Proteomes" id="UP000321886">
    <property type="component" value="Unassembled WGS sequence"/>
</dbReference>
<dbReference type="AlphaFoldDB" id="A0A511WQR3"/>
<comment type="caution">
    <text evidence="2">The sequence shown here is derived from an EMBL/GenBank/DDBJ whole genome shotgun (WGS) entry which is preliminary data.</text>
</comment>
<evidence type="ECO:0000313" key="2">
    <source>
        <dbReference type="EMBL" id="GEN52771.1"/>
    </source>
</evidence>
<evidence type="ECO:0000256" key="1">
    <source>
        <dbReference type="SAM" id="Phobius"/>
    </source>
</evidence>
<dbReference type="EMBL" id="BJYD01000006">
    <property type="protein sequence ID" value="GEN52771.1"/>
    <property type="molecule type" value="Genomic_DNA"/>
</dbReference>
<feature type="transmembrane region" description="Helical" evidence="1">
    <location>
        <begin position="36"/>
        <end position="55"/>
    </location>
</feature>
<name>A0A511WQR3_9BACI</name>
<keyword evidence="1" id="KW-1133">Transmembrane helix</keyword>